<evidence type="ECO:0000313" key="1">
    <source>
        <dbReference type="EMBL" id="CAG8789838.1"/>
    </source>
</evidence>
<sequence>LHSVATHGTSSSHGYGLRLRYYSYPWNFVFAWLWTSPPLLALVTHGTSSSHGYGLRLHYSQLVESKKMGRIYNFWLKLLPESKHHDLMKNEKINAENVFSSCDLSRGVQIGGTGNIIQEHRQSYVNHEQTSVEVVIPTKR</sequence>
<comment type="caution">
    <text evidence="1">The sequence shown here is derived from an EMBL/GenBank/DDBJ whole genome shotgun (WGS) entry which is preliminary data.</text>
</comment>
<protein>
    <submittedName>
        <fullName evidence="1">17471_t:CDS:1</fullName>
    </submittedName>
</protein>
<feature type="non-terminal residue" evidence="1">
    <location>
        <position position="1"/>
    </location>
</feature>
<evidence type="ECO:0000313" key="2">
    <source>
        <dbReference type="Proteomes" id="UP000789342"/>
    </source>
</evidence>
<keyword evidence="2" id="KW-1185">Reference proteome</keyword>
<name>A0A9N9JP86_9GLOM</name>
<proteinExistence type="predicted"/>
<dbReference type="OrthoDB" id="2415829at2759"/>
<organism evidence="1 2">
    <name type="scientific">Acaulospora morrowiae</name>
    <dbReference type="NCBI Taxonomy" id="94023"/>
    <lineage>
        <taxon>Eukaryota</taxon>
        <taxon>Fungi</taxon>
        <taxon>Fungi incertae sedis</taxon>
        <taxon>Mucoromycota</taxon>
        <taxon>Glomeromycotina</taxon>
        <taxon>Glomeromycetes</taxon>
        <taxon>Diversisporales</taxon>
        <taxon>Acaulosporaceae</taxon>
        <taxon>Acaulospora</taxon>
    </lineage>
</organism>
<dbReference type="AlphaFoldDB" id="A0A9N9JP86"/>
<dbReference type="EMBL" id="CAJVPV010060292">
    <property type="protein sequence ID" value="CAG8789838.1"/>
    <property type="molecule type" value="Genomic_DNA"/>
</dbReference>
<dbReference type="Proteomes" id="UP000789342">
    <property type="component" value="Unassembled WGS sequence"/>
</dbReference>
<gene>
    <name evidence="1" type="ORF">AMORRO_LOCUS18041</name>
</gene>
<reference evidence="1" key="1">
    <citation type="submission" date="2021-06" db="EMBL/GenBank/DDBJ databases">
        <authorList>
            <person name="Kallberg Y."/>
            <person name="Tangrot J."/>
            <person name="Rosling A."/>
        </authorList>
    </citation>
    <scope>NUCLEOTIDE SEQUENCE</scope>
    <source>
        <strain evidence="1">CL551</strain>
    </source>
</reference>
<feature type="non-terminal residue" evidence="1">
    <location>
        <position position="140"/>
    </location>
</feature>
<accession>A0A9N9JP86</accession>